<dbReference type="EMBL" id="QURR01000025">
    <property type="protein sequence ID" value="RGE42075.1"/>
    <property type="molecule type" value="Genomic_DNA"/>
</dbReference>
<sequence length="72" mass="7482">MNAVFTPNLDKLRNIVQSFGSHSFTAAQVATEYEGSAASSDSAKTFDELLSRHAAVLGVQAVAGSPGVWQAA</sequence>
<name>A0A373FF46_COMTE</name>
<accession>A0A373FF46</accession>
<keyword evidence="2" id="KW-1185">Reference proteome</keyword>
<dbReference type="OrthoDB" id="8795448at2"/>
<organism evidence="1 2">
    <name type="scientific">Comamonas testosteroni</name>
    <name type="common">Pseudomonas testosteroni</name>
    <dbReference type="NCBI Taxonomy" id="285"/>
    <lineage>
        <taxon>Bacteria</taxon>
        <taxon>Pseudomonadati</taxon>
        <taxon>Pseudomonadota</taxon>
        <taxon>Betaproteobacteria</taxon>
        <taxon>Burkholderiales</taxon>
        <taxon>Comamonadaceae</taxon>
        <taxon>Comamonas</taxon>
    </lineage>
</organism>
<comment type="caution">
    <text evidence="1">The sequence shown here is derived from an EMBL/GenBank/DDBJ whole genome shotgun (WGS) entry which is preliminary data.</text>
</comment>
<proteinExistence type="predicted"/>
<evidence type="ECO:0000313" key="1">
    <source>
        <dbReference type="EMBL" id="RGE42075.1"/>
    </source>
</evidence>
<reference evidence="1 2" key="1">
    <citation type="submission" date="2018-08" db="EMBL/GenBank/DDBJ databases">
        <title>Comamonas testosteroni strain SWCO2.</title>
        <authorList>
            <person name="Jiang N."/>
            <person name="Zhang X.Z."/>
        </authorList>
    </citation>
    <scope>NUCLEOTIDE SEQUENCE [LARGE SCALE GENOMIC DNA]</scope>
    <source>
        <strain evidence="1 2">SWCO2</strain>
    </source>
</reference>
<dbReference type="AlphaFoldDB" id="A0A373FF46"/>
<gene>
    <name evidence="1" type="ORF">DZC30_17410</name>
</gene>
<evidence type="ECO:0000313" key="2">
    <source>
        <dbReference type="Proteomes" id="UP000261948"/>
    </source>
</evidence>
<protein>
    <submittedName>
        <fullName evidence="1">Uncharacterized protein</fullName>
    </submittedName>
</protein>
<dbReference type="Proteomes" id="UP000261948">
    <property type="component" value="Unassembled WGS sequence"/>
</dbReference>